<evidence type="ECO:0000313" key="2">
    <source>
        <dbReference type="Proteomes" id="UP000028561"/>
    </source>
</evidence>
<dbReference type="GeneID" id="20283251"/>
<name>A0A075M0N1_9CAUD</name>
<dbReference type="EMBL" id="KJ489402">
    <property type="protein sequence ID" value="AIF72140.1"/>
    <property type="molecule type" value="Genomic_DNA"/>
</dbReference>
<protein>
    <submittedName>
        <fullName evidence="1">Uncharacterized protein</fullName>
    </submittedName>
</protein>
<accession>A0A075M0N1</accession>
<dbReference type="RefSeq" id="YP_009056029.1">
    <property type="nucleotide sequence ID" value="NC_024788.1"/>
</dbReference>
<keyword evidence="2" id="KW-1185">Reference proteome</keyword>
<organism evidence="1 2">
    <name type="scientific">Bacillus phage Riley</name>
    <dbReference type="NCBI Taxonomy" id="1486662"/>
    <lineage>
        <taxon>Viruses</taxon>
        <taxon>Duplodnaviria</taxon>
        <taxon>Heunggongvirae</taxon>
        <taxon>Uroviricota</taxon>
        <taxon>Caudoviricetes</taxon>
        <taxon>Herelleviridae</taxon>
        <taxon>Bastillevirinae</taxon>
        <taxon>Bequatrovirus</taxon>
        <taxon>Bequatrovirus riley</taxon>
    </lineage>
</organism>
<evidence type="ECO:0000313" key="1">
    <source>
        <dbReference type="EMBL" id="AIF72140.1"/>
    </source>
</evidence>
<proteinExistence type="predicted"/>
<reference evidence="2" key="1">
    <citation type="submission" date="2014-09" db="EMBL/GenBank/DDBJ databases">
        <title>Genomic characterization and comparison of seven Myoviridae bacteriophage infecting Bacillus thuringiensis.</title>
        <authorList>
            <person name="Sauder A.B."/>
            <person name="McKenzie Q.R."/>
            <person name="Temple L.M."/>
            <person name="Alexis B.K."/>
            <person name="Al-Atrache Z."/>
            <person name="Lewis L.O."/>
            <person name="Loesser-Casey K.E."/>
            <person name="Mitchell K.J."/>
        </authorList>
    </citation>
    <scope>NUCLEOTIDE SEQUENCE [LARGE SCALE GENOMIC DNA]</scope>
</reference>
<dbReference type="Proteomes" id="UP000028561">
    <property type="component" value="Segment"/>
</dbReference>
<reference evidence="1 2" key="2">
    <citation type="journal article" date="2016" name="Virology (Lond)">
        <title>Genomic characterization and comparison of seven Myoviridae bacteriophage infecting Bacillus thuringiensis.</title>
        <authorList>
            <person name="Sauder A.B."/>
            <person name="Quinn M.R."/>
            <person name="Brouillette A."/>
            <person name="Caruso S."/>
            <person name="Cresawn S."/>
            <person name="Erill I."/>
            <person name="Lewis L."/>
            <person name="Loesser-Casey K."/>
            <person name="Pate M."/>
            <person name="Scott C."/>
            <person name="Stockwell S."/>
            <person name="Temple L."/>
        </authorList>
    </citation>
    <scope>NUCLEOTIDE SEQUENCE [LARGE SCALE GENOMIC DNA]</scope>
</reference>
<sequence>MNKENIGKIQGLVLQCKEAGLSLDSENVKKAIAWHSRVFDIPVEVIKETMQEMWSKTRAKKGY</sequence>
<dbReference type="KEGG" id="vg:20283251"/>